<accession>A0A409YG87</accession>
<reference evidence="1 2" key="1">
    <citation type="journal article" date="2018" name="Evol. Lett.">
        <title>Horizontal gene cluster transfer increased hallucinogenic mushroom diversity.</title>
        <authorList>
            <person name="Reynolds H.T."/>
            <person name="Vijayakumar V."/>
            <person name="Gluck-Thaler E."/>
            <person name="Korotkin H.B."/>
            <person name="Matheny P.B."/>
            <person name="Slot J.C."/>
        </authorList>
    </citation>
    <scope>NUCLEOTIDE SEQUENCE [LARGE SCALE GENOMIC DNA]</scope>
    <source>
        <strain evidence="1 2">SRW20</strain>
    </source>
</reference>
<proteinExistence type="predicted"/>
<comment type="caution">
    <text evidence="1">The sequence shown here is derived from an EMBL/GenBank/DDBJ whole genome shotgun (WGS) entry which is preliminary data.</text>
</comment>
<evidence type="ECO:0000313" key="1">
    <source>
        <dbReference type="EMBL" id="PPR02021.1"/>
    </source>
</evidence>
<protein>
    <submittedName>
        <fullName evidence="1">Uncharacterized protein</fullName>
    </submittedName>
</protein>
<sequence>MAEKEQFDLEDNDNLYDSYVESSGRYMASLSTYESFTLFSVWDLGLSGRDVIMPLARYPETAQVRLRLDAFYADPHGSNCFFLVSTHESSLLSPVSISFQSEISFLAKIQIPISSPFIIPRIARIKESGLLVVDYEDDEDTRHIWIWDFQSDMAAAFIPLHYTPTGRDTTVFSRDCVMITSPLDGCIRVYNIPPLLPRQSLTDAIGREPEIIVAAPWRAPESFYVAHRVAEDLCPYFFGLTPSQAVLFKVTNNGMSQNLAIPNQLPIVVRSLRLTDPLLWNQRQRVTCLQQFENHLLLPVYGTTLPADPNL</sequence>
<dbReference type="EMBL" id="NHYE01000879">
    <property type="protein sequence ID" value="PPR02021.1"/>
    <property type="molecule type" value="Genomic_DNA"/>
</dbReference>
<dbReference type="InParanoid" id="A0A409YG87"/>
<dbReference type="Proteomes" id="UP000284706">
    <property type="component" value="Unassembled WGS sequence"/>
</dbReference>
<organism evidence="1 2">
    <name type="scientific">Gymnopilus dilepis</name>
    <dbReference type="NCBI Taxonomy" id="231916"/>
    <lineage>
        <taxon>Eukaryota</taxon>
        <taxon>Fungi</taxon>
        <taxon>Dikarya</taxon>
        <taxon>Basidiomycota</taxon>
        <taxon>Agaricomycotina</taxon>
        <taxon>Agaricomycetes</taxon>
        <taxon>Agaricomycetidae</taxon>
        <taxon>Agaricales</taxon>
        <taxon>Agaricineae</taxon>
        <taxon>Hymenogastraceae</taxon>
        <taxon>Gymnopilus</taxon>
    </lineage>
</organism>
<evidence type="ECO:0000313" key="2">
    <source>
        <dbReference type="Proteomes" id="UP000284706"/>
    </source>
</evidence>
<keyword evidence="2" id="KW-1185">Reference proteome</keyword>
<dbReference type="AlphaFoldDB" id="A0A409YG87"/>
<name>A0A409YG87_9AGAR</name>
<gene>
    <name evidence="1" type="ORF">CVT26_008713</name>
</gene>